<dbReference type="PIRSF" id="PIRSF038921">
    <property type="entry name" value="P14a"/>
    <property type="match status" value="1"/>
</dbReference>
<feature type="domain" description="SCP" evidence="6">
    <location>
        <begin position="61"/>
        <end position="217"/>
    </location>
</feature>
<evidence type="ECO:0000256" key="3">
    <source>
        <dbReference type="ARBA" id="ARBA00022525"/>
    </source>
</evidence>
<dbReference type="Pfam" id="PF00188">
    <property type="entry name" value="CAP"/>
    <property type="match status" value="1"/>
</dbReference>
<reference evidence="7" key="1">
    <citation type="journal article" date="2014" name="PLoS Negl. Trop. Dis.">
        <title>Identification and characterization of seminal fluid proteins in the Asian tiger mosquito, Aedes albopictus.</title>
        <authorList>
            <person name="Boes K.E."/>
            <person name="Ribeiro J.M."/>
            <person name="Wong A."/>
            <person name="Harrington L.C."/>
            <person name="Wolfner M.F."/>
            <person name="Sirot L.K."/>
        </authorList>
    </citation>
    <scope>NUCLEOTIDE SEQUENCE</scope>
    <source>
        <tissue evidence="7">Reproductive organs</tissue>
    </source>
</reference>
<evidence type="ECO:0000256" key="1">
    <source>
        <dbReference type="ARBA" id="ARBA00004613"/>
    </source>
</evidence>
<dbReference type="OrthoDB" id="414826at2759"/>
<accession>A0A023EL94</accession>
<dbReference type="VEuPathDB" id="VectorBase:AALC636_033913"/>
<keyword evidence="4 5" id="KW-0732">Signal</keyword>
<evidence type="ECO:0000256" key="4">
    <source>
        <dbReference type="ARBA" id="ARBA00022729"/>
    </source>
</evidence>
<dbReference type="AlphaFoldDB" id="A0A023EL94"/>
<dbReference type="VEuPathDB" id="VectorBase:AALFPA_052474"/>
<keyword evidence="3" id="KW-0964">Secreted</keyword>
<name>A0A023EL94_AEDAL</name>
<dbReference type="Gene3D" id="3.40.33.10">
    <property type="entry name" value="CAP"/>
    <property type="match status" value="1"/>
</dbReference>
<feature type="signal peptide" evidence="5">
    <location>
        <begin position="1"/>
        <end position="21"/>
    </location>
</feature>
<dbReference type="InterPro" id="IPR035940">
    <property type="entry name" value="CAP_sf"/>
</dbReference>
<dbReference type="EMBL" id="GAPW01003612">
    <property type="protein sequence ID" value="JAC09986.1"/>
    <property type="molecule type" value="mRNA"/>
</dbReference>
<dbReference type="InterPro" id="IPR014044">
    <property type="entry name" value="CAP_dom"/>
</dbReference>
<organism evidence="7">
    <name type="scientific">Aedes albopictus</name>
    <name type="common">Asian tiger mosquito</name>
    <name type="synonym">Stegomyia albopicta</name>
    <dbReference type="NCBI Taxonomy" id="7160"/>
    <lineage>
        <taxon>Eukaryota</taxon>
        <taxon>Metazoa</taxon>
        <taxon>Ecdysozoa</taxon>
        <taxon>Arthropoda</taxon>
        <taxon>Hexapoda</taxon>
        <taxon>Insecta</taxon>
        <taxon>Pterygota</taxon>
        <taxon>Neoptera</taxon>
        <taxon>Endopterygota</taxon>
        <taxon>Diptera</taxon>
        <taxon>Nematocera</taxon>
        <taxon>Culicoidea</taxon>
        <taxon>Culicidae</taxon>
        <taxon>Culicinae</taxon>
        <taxon>Aedini</taxon>
        <taxon>Aedes</taxon>
        <taxon>Stegomyia</taxon>
    </lineage>
</organism>
<evidence type="ECO:0000259" key="6">
    <source>
        <dbReference type="SMART" id="SM00198"/>
    </source>
</evidence>
<dbReference type="CDD" id="cd05380">
    <property type="entry name" value="CAP_euk"/>
    <property type="match status" value="1"/>
</dbReference>
<sequence>MSRQVIVCLALVAGLLGVAVAQEDYCDSSLCDPGVQHIGCNAKNELSPDCNEGKKIELTDELKKLILDEHNNYRNQVAKGQLNWLPTASNMVTMDWDDDLAYLAELNADRCEFEHDQCHNTKKYPNSGQNIASWATSGDSYEVNDTIKTLIQEWWDERHFAGPKLVKKLWGKYKALHFTMLTRSNASRLGCAMVQYKQTDFLWVLLICNYSYTNMIGTSIYKEGAPCSDCKSGCDSKYDGLCNKDEAVDVA</sequence>
<protein>
    <submittedName>
        <fullName evidence="7">Putative antigen 5-related 2</fullName>
    </submittedName>
</protein>
<dbReference type="OMA" id="DMPILEW"/>
<evidence type="ECO:0000256" key="2">
    <source>
        <dbReference type="ARBA" id="ARBA00009923"/>
    </source>
</evidence>
<feature type="chain" id="PRO_5001514092" evidence="5">
    <location>
        <begin position="22"/>
        <end position="251"/>
    </location>
</feature>
<evidence type="ECO:0000313" key="7">
    <source>
        <dbReference type="EMBL" id="JAC09986.1"/>
    </source>
</evidence>
<dbReference type="SMART" id="SM00198">
    <property type="entry name" value="SCP"/>
    <property type="match status" value="1"/>
</dbReference>
<dbReference type="VEuPathDB" id="VectorBase:AALF000283"/>
<dbReference type="GO" id="GO:0005576">
    <property type="term" value="C:extracellular region"/>
    <property type="evidence" value="ECO:0007669"/>
    <property type="project" value="UniProtKB-SubCell"/>
</dbReference>
<evidence type="ECO:0000256" key="5">
    <source>
        <dbReference type="SAM" id="SignalP"/>
    </source>
</evidence>
<proteinExistence type="evidence at transcript level"/>
<dbReference type="PANTHER" id="PTHR10334">
    <property type="entry name" value="CYSTEINE-RICH SECRETORY PROTEIN-RELATED"/>
    <property type="match status" value="1"/>
</dbReference>
<comment type="similarity">
    <text evidence="2">Belongs to the CRISP family.</text>
</comment>
<dbReference type="InterPro" id="IPR034763">
    <property type="entry name" value="P14a_insect"/>
</dbReference>
<dbReference type="SUPFAM" id="SSF55797">
    <property type="entry name" value="PR-1-like"/>
    <property type="match status" value="1"/>
</dbReference>
<comment type="subcellular location">
    <subcellularLocation>
        <location evidence="1">Secreted</location>
    </subcellularLocation>
</comment>
<dbReference type="InterPro" id="IPR001283">
    <property type="entry name" value="CRISP-related"/>
</dbReference>